<sequence length="404" mass="43766">MAGNAGNTDNAENTVLVIGAGLGGLCLAQGLREAGIPCAVYERDSALDARRQGYRLHIDSRGDQALRQVLPPQLHELFRATSGQPRNVTTIYDSRLTPVTEFVLDDGDVQRNVNRFTLREILFEGLDNVHFGKEFVRYEERDGGVIAHFADGTQARGAVLVGADGVNSPVRRQYLPHARVVDTGLRQLYGKIPLTAANRELFDPAMFSVFNIISGPEKAMIGVAPVDYPEPIADACARLAPGVRLSPDEPYMTCAFGARTEVFGQTDDELRALSGDEMHKLVLDRVADWDPKVRRIVESWVPETVFLVSIRTSVPIRPWEPSRISLVGDAIHAMSPAAGAGANTAMRDGAALAAALSSGRPEAIGEYEAEMRRYGFAAVRESAANGAQHLGQNPLPELSPAPVF</sequence>
<evidence type="ECO:0000313" key="6">
    <source>
        <dbReference type="EMBL" id="MFD2467999.1"/>
    </source>
</evidence>
<dbReference type="Proteomes" id="UP001597483">
    <property type="component" value="Unassembled WGS sequence"/>
</dbReference>
<dbReference type="InterPro" id="IPR036188">
    <property type="entry name" value="FAD/NAD-bd_sf"/>
</dbReference>
<reference evidence="7" key="1">
    <citation type="journal article" date="2019" name="Int. J. Syst. Evol. Microbiol.">
        <title>The Global Catalogue of Microorganisms (GCM) 10K type strain sequencing project: providing services to taxonomists for standard genome sequencing and annotation.</title>
        <authorList>
            <consortium name="The Broad Institute Genomics Platform"/>
            <consortium name="The Broad Institute Genome Sequencing Center for Infectious Disease"/>
            <person name="Wu L."/>
            <person name="Ma J."/>
        </authorList>
    </citation>
    <scope>NUCLEOTIDE SEQUENCE [LARGE SCALE GENOMIC DNA]</scope>
    <source>
        <strain evidence="7">CGMCC 4.7641</strain>
    </source>
</reference>
<dbReference type="Gene3D" id="3.50.50.60">
    <property type="entry name" value="FAD/NAD(P)-binding domain"/>
    <property type="match status" value="1"/>
</dbReference>
<organism evidence="6 7">
    <name type="scientific">Amycolatopsis silviterrae</name>
    <dbReference type="NCBI Taxonomy" id="1656914"/>
    <lineage>
        <taxon>Bacteria</taxon>
        <taxon>Bacillati</taxon>
        <taxon>Actinomycetota</taxon>
        <taxon>Actinomycetes</taxon>
        <taxon>Pseudonocardiales</taxon>
        <taxon>Pseudonocardiaceae</taxon>
        <taxon>Amycolatopsis</taxon>
    </lineage>
</organism>
<dbReference type="PANTHER" id="PTHR47178">
    <property type="entry name" value="MONOOXYGENASE, FAD-BINDING"/>
    <property type="match status" value="1"/>
</dbReference>
<evidence type="ECO:0000256" key="3">
    <source>
        <dbReference type="ARBA" id="ARBA00023002"/>
    </source>
</evidence>
<comment type="caution">
    <text evidence="6">The sequence shown here is derived from an EMBL/GenBank/DDBJ whole genome shotgun (WGS) entry which is preliminary data.</text>
</comment>
<dbReference type="EMBL" id="JBHUKS010000007">
    <property type="protein sequence ID" value="MFD2467999.1"/>
    <property type="molecule type" value="Genomic_DNA"/>
</dbReference>
<dbReference type="SUPFAM" id="SSF51905">
    <property type="entry name" value="FAD/NAD(P)-binding domain"/>
    <property type="match status" value="1"/>
</dbReference>
<dbReference type="PANTHER" id="PTHR47178:SF5">
    <property type="entry name" value="FAD-BINDING DOMAIN-CONTAINING PROTEIN"/>
    <property type="match status" value="1"/>
</dbReference>
<keyword evidence="7" id="KW-1185">Reference proteome</keyword>
<dbReference type="RefSeq" id="WP_378303235.1">
    <property type="nucleotide sequence ID" value="NZ_JBHUKS010000007.1"/>
</dbReference>
<dbReference type="PRINTS" id="PR00420">
    <property type="entry name" value="RNGMNOXGNASE"/>
</dbReference>
<evidence type="ECO:0000313" key="7">
    <source>
        <dbReference type="Proteomes" id="UP001597483"/>
    </source>
</evidence>
<evidence type="ECO:0000256" key="2">
    <source>
        <dbReference type="ARBA" id="ARBA00022827"/>
    </source>
</evidence>
<evidence type="ECO:0000256" key="1">
    <source>
        <dbReference type="ARBA" id="ARBA00022630"/>
    </source>
</evidence>
<proteinExistence type="predicted"/>
<keyword evidence="4" id="KW-0503">Monooxygenase</keyword>
<dbReference type="InterPro" id="IPR002938">
    <property type="entry name" value="FAD-bd"/>
</dbReference>
<feature type="domain" description="FAD-binding" evidence="5">
    <location>
        <begin position="317"/>
        <end position="381"/>
    </location>
</feature>
<gene>
    <name evidence="6" type="ORF">ACFSVL_11410</name>
</gene>
<keyword evidence="1" id="KW-0285">Flavoprotein</keyword>
<name>A0ABW5H4G6_9PSEU</name>
<accession>A0ABW5H4G6</accession>
<evidence type="ECO:0000256" key="4">
    <source>
        <dbReference type="ARBA" id="ARBA00023033"/>
    </source>
</evidence>
<keyword evidence="2" id="KW-0274">FAD</keyword>
<evidence type="ECO:0000259" key="5">
    <source>
        <dbReference type="Pfam" id="PF01494"/>
    </source>
</evidence>
<keyword evidence="3" id="KW-0560">Oxidoreductase</keyword>
<dbReference type="Pfam" id="PF01494">
    <property type="entry name" value="FAD_binding_3"/>
    <property type="match status" value="1"/>
</dbReference>
<protein>
    <submittedName>
        <fullName evidence="6">FAD-dependent oxidoreductase</fullName>
    </submittedName>
</protein>